<dbReference type="NCBIfam" id="TIGR04088">
    <property type="entry name" value="cognate_SipW"/>
    <property type="match status" value="1"/>
</dbReference>
<reference evidence="1" key="1">
    <citation type="submission" date="2022-12" db="EMBL/GenBank/DDBJ databases">
        <authorList>
            <person name="Wang J."/>
        </authorList>
    </citation>
    <scope>NUCLEOTIDE SEQUENCE</scope>
    <source>
        <strain evidence="1">HY-45-18</strain>
    </source>
</reference>
<dbReference type="RefSeq" id="WP_268039606.1">
    <property type="nucleotide sequence ID" value="NZ_JAPQER010000001.1"/>
</dbReference>
<proteinExistence type="predicted"/>
<keyword evidence="2" id="KW-1185">Reference proteome</keyword>
<sequence>MALRKSLLGLALAGAIAVGGAGVGTYAYFTAQATSAENVISTATLGLNESDGDTAGTIVIDGLEQNTLFPDDEVRYSNDFAISNTGSLTLQYRLTKVEAPETSILYYGDGPVNSEEYSCSGLKMRIERKTKAKDENGNFIYEPITDHDSYTNIDAMMNVHLGTLATTASATYRIAYFLPKEADNSFQDQGTQDDLTFTFEATQGNNPWS</sequence>
<evidence type="ECO:0000313" key="1">
    <source>
        <dbReference type="EMBL" id="MCY6483354.1"/>
    </source>
</evidence>
<dbReference type="InterPro" id="IPR023833">
    <property type="entry name" value="Signal_pept_SipW-depend-type"/>
</dbReference>
<accession>A0ABT4CWK2</accession>
<dbReference type="EMBL" id="JAPQER010000001">
    <property type="protein sequence ID" value="MCY6483354.1"/>
    <property type="molecule type" value="Genomic_DNA"/>
</dbReference>
<name>A0ABT4CWK2_9CLOT</name>
<protein>
    <submittedName>
        <fullName evidence="1">SipW-dependent-type signal peptide-containing protein</fullName>
    </submittedName>
</protein>
<evidence type="ECO:0000313" key="2">
    <source>
        <dbReference type="Proteomes" id="UP001078443"/>
    </source>
</evidence>
<comment type="caution">
    <text evidence="1">The sequence shown here is derived from an EMBL/GenBank/DDBJ whole genome shotgun (WGS) entry which is preliminary data.</text>
</comment>
<dbReference type="Proteomes" id="UP001078443">
    <property type="component" value="Unassembled WGS sequence"/>
</dbReference>
<organism evidence="1 2">
    <name type="scientific">Clostridium aestuarii</name>
    <dbReference type="NCBI Taxonomy" id="338193"/>
    <lineage>
        <taxon>Bacteria</taxon>
        <taxon>Bacillati</taxon>
        <taxon>Bacillota</taxon>
        <taxon>Clostridia</taxon>
        <taxon>Eubacteriales</taxon>
        <taxon>Clostridiaceae</taxon>
        <taxon>Clostridium</taxon>
    </lineage>
</organism>
<gene>
    <name evidence="1" type="ORF">OW763_03155</name>
</gene>